<dbReference type="InterPro" id="IPR002656">
    <property type="entry name" value="Acyl_transf_3_dom"/>
</dbReference>
<dbReference type="Pfam" id="PF01757">
    <property type="entry name" value="Acyl_transf_3"/>
    <property type="match status" value="1"/>
</dbReference>
<proteinExistence type="predicted"/>
<organism evidence="4 5">
    <name type="scientific">Succinivibrio faecicola</name>
    <dbReference type="NCBI Taxonomy" id="2820300"/>
    <lineage>
        <taxon>Bacteria</taxon>
        <taxon>Pseudomonadati</taxon>
        <taxon>Pseudomonadota</taxon>
        <taxon>Gammaproteobacteria</taxon>
        <taxon>Aeromonadales</taxon>
        <taxon>Succinivibrionaceae</taxon>
        <taxon>Succinivibrio</taxon>
    </lineage>
</organism>
<dbReference type="GO" id="GO:0016746">
    <property type="term" value="F:acyltransferase activity"/>
    <property type="evidence" value="ECO:0007669"/>
    <property type="project" value="UniProtKB-KW"/>
</dbReference>
<evidence type="ECO:0000259" key="3">
    <source>
        <dbReference type="Pfam" id="PF19040"/>
    </source>
</evidence>
<evidence type="ECO:0000256" key="1">
    <source>
        <dbReference type="SAM" id="Phobius"/>
    </source>
</evidence>
<dbReference type="Pfam" id="PF19040">
    <property type="entry name" value="SGNH"/>
    <property type="match status" value="1"/>
</dbReference>
<name>A0ABS7DGE1_9GAMM</name>
<keyword evidence="5" id="KW-1185">Reference proteome</keyword>
<feature type="transmembrane region" description="Helical" evidence="1">
    <location>
        <begin position="235"/>
        <end position="254"/>
    </location>
</feature>
<evidence type="ECO:0000259" key="2">
    <source>
        <dbReference type="Pfam" id="PF01757"/>
    </source>
</evidence>
<reference evidence="4 5" key="1">
    <citation type="submission" date="2021-03" db="EMBL/GenBank/DDBJ databases">
        <title>Succinivibrio sp. nov. isolated from feces of cow.</title>
        <authorList>
            <person name="Choi J.-Y."/>
        </authorList>
    </citation>
    <scope>NUCLEOTIDE SEQUENCE [LARGE SCALE GENOMIC DNA]</scope>
    <source>
        <strain evidence="4 5">AGMB01872</strain>
    </source>
</reference>
<feature type="transmembrane region" description="Helical" evidence="1">
    <location>
        <begin position="7"/>
        <end position="26"/>
    </location>
</feature>
<keyword evidence="1" id="KW-1133">Transmembrane helix</keyword>
<accession>A0ABS7DGE1</accession>
<keyword evidence="1" id="KW-0472">Membrane</keyword>
<feature type="domain" description="SGNH" evidence="3">
    <location>
        <begin position="414"/>
        <end position="651"/>
    </location>
</feature>
<dbReference type="RefSeq" id="WP_219937591.1">
    <property type="nucleotide sequence ID" value="NZ_JAGFNY010000015.1"/>
</dbReference>
<feature type="transmembrane region" description="Helical" evidence="1">
    <location>
        <begin position="146"/>
        <end position="165"/>
    </location>
</feature>
<protein>
    <submittedName>
        <fullName evidence="4">Acyltransferase</fullName>
    </submittedName>
</protein>
<dbReference type="PANTHER" id="PTHR23028:SF53">
    <property type="entry name" value="ACYL_TRANSF_3 DOMAIN-CONTAINING PROTEIN"/>
    <property type="match status" value="1"/>
</dbReference>
<gene>
    <name evidence="4" type="ORF">J5V48_05625</name>
</gene>
<feature type="transmembrane region" description="Helical" evidence="1">
    <location>
        <begin position="318"/>
        <end position="336"/>
    </location>
</feature>
<dbReference type="EMBL" id="JAGFNY010000015">
    <property type="protein sequence ID" value="MBW7570372.1"/>
    <property type="molecule type" value="Genomic_DNA"/>
</dbReference>
<evidence type="ECO:0000313" key="4">
    <source>
        <dbReference type="EMBL" id="MBW7570372.1"/>
    </source>
</evidence>
<keyword evidence="4" id="KW-0012">Acyltransferase</keyword>
<comment type="caution">
    <text evidence="4">The sequence shown here is derived from an EMBL/GenBank/DDBJ whole genome shotgun (WGS) entry which is preliminary data.</text>
</comment>
<dbReference type="PANTHER" id="PTHR23028">
    <property type="entry name" value="ACETYLTRANSFERASE"/>
    <property type="match status" value="1"/>
</dbReference>
<feature type="transmembrane region" description="Helical" evidence="1">
    <location>
        <begin position="260"/>
        <end position="280"/>
    </location>
</feature>
<dbReference type="InterPro" id="IPR050879">
    <property type="entry name" value="Acyltransferase_3"/>
</dbReference>
<dbReference type="InterPro" id="IPR043968">
    <property type="entry name" value="SGNH"/>
</dbReference>
<feature type="transmembrane region" description="Helical" evidence="1">
    <location>
        <begin position="46"/>
        <end position="64"/>
    </location>
</feature>
<evidence type="ECO:0000313" key="5">
    <source>
        <dbReference type="Proteomes" id="UP000731465"/>
    </source>
</evidence>
<feature type="transmembrane region" description="Helical" evidence="1">
    <location>
        <begin position="292"/>
        <end position="312"/>
    </location>
</feature>
<dbReference type="Proteomes" id="UP000731465">
    <property type="component" value="Unassembled WGS sequence"/>
</dbReference>
<feature type="transmembrane region" description="Helical" evidence="1">
    <location>
        <begin position="348"/>
        <end position="365"/>
    </location>
</feature>
<feature type="transmembrane region" description="Helical" evidence="1">
    <location>
        <begin position="85"/>
        <end position="104"/>
    </location>
</feature>
<keyword evidence="4" id="KW-0808">Transferase</keyword>
<feature type="domain" description="Acyltransferase 3" evidence="2">
    <location>
        <begin position="7"/>
        <end position="338"/>
    </location>
</feature>
<keyword evidence="1" id="KW-0812">Transmembrane</keyword>
<sequence>MNTKKRADIDFLKTIAIIAVILYHFFDIQKASSKNFNFSLFDGGFLGVDIFLVVSGFLITGSIVSKLYSSEFSILEFYKRRLSRIYPPLITLCLFVAFFGYFLLLPDLYKEAVVETVNALIGIANFRFANSGGYFSLATVDKALLHTWYIALTIQFYILIPIILVTFKTLFKNKFRYAVLILTISLICIAPKFCVEGKGYLLTQCRIWEMFVGASLFLFKDDLNSFLVRENRKISAFYFYAGIIATIVSILTVRLNYGEYYVHTSAFTVVATCIVLFSNYQNSFILNSYTTLLGKTSYSLYLWHWPVFVFAFQCNTGLSVMSVGVIALILIATTFCSYKTLETKKVSAIFSLLCVLLIAACYVYVKKVDGTNYLQNYMIETQKSSFTEKHKNTDSIYFSKNNFSIDKIVASNEEEPKRFIIGDSHTGQYKSFYLNDYNNSIYFSSIAATMAFGEISANYKTVLPPPLNIYPVNRVTFFEFYKKMLDTLIPGSKVILACNWHVHYEIFIRENNLKKDTENYKKYIEAVVADLDSQIKKHNDLKFYIIGQGAYISRKDLQCTKLDLKDSFLRHVISQGNCKTFTDDIEDKTLMMNSALKKYADIHSNVTFIDRNIPLRQENNQILGYDDNHYPIYNDDHHYTFVGSKIVAKYIMNIVDEE</sequence>